<sequence>MRFEDVKADMKVACKIKAEPLIPCLPVPDSAKLSLNNAICPAGWTKQRFCDKVFCYQQVSVEHEDKTFAEIVENDYCNARYPGSHLASIHCVEEHFFVQNYAAKTLIGLHIPTKFHRDAFDVKNFEWTDGTPVDFVGWNRFSNPETSDEQYAPLFSTEVNKNIKFSQVYNKFDDTKSGWSNQFSGFENVLCKTEATAKQDN</sequence>
<keyword evidence="2" id="KW-1185">Reference proteome</keyword>
<proteinExistence type="predicted"/>
<dbReference type="SMART" id="SM00034">
    <property type="entry name" value="CLECT"/>
    <property type="match status" value="1"/>
</dbReference>
<organism evidence="2 3">
    <name type="scientific">Panagrellus redivivus</name>
    <name type="common">Microworm</name>
    <dbReference type="NCBI Taxonomy" id="6233"/>
    <lineage>
        <taxon>Eukaryota</taxon>
        <taxon>Metazoa</taxon>
        <taxon>Ecdysozoa</taxon>
        <taxon>Nematoda</taxon>
        <taxon>Chromadorea</taxon>
        <taxon>Rhabditida</taxon>
        <taxon>Tylenchina</taxon>
        <taxon>Panagrolaimomorpha</taxon>
        <taxon>Panagrolaimoidea</taxon>
        <taxon>Panagrolaimidae</taxon>
        <taxon>Panagrellus</taxon>
    </lineage>
</organism>
<dbReference type="InterPro" id="IPR001304">
    <property type="entry name" value="C-type_lectin-like"/>
</dbReference>
<dbReference type="Gene3D" id="3.10.100.10">
    <property type="entry name" value="Mannose-Binding Protein A, subunit A"/>
    <property type="match status" value="1"/>
</dbReference>
<dbReference type="AlphaFoldDB" id="A0A7E4UVL4"/>
<reference evidence="3" key="2">
    <citation type="submission" date="2020-10" db="UniProtKB">
        <authorList>
            <consortium name="WormBaseParasite"/>
        </authorList>
    </citation>
    <scope>IDENTIFICATION</scope>
</reference>
<evidence type="ECO:0000313" key="2">
    <source>
        <dbReference type="Proteomes" id="UP000492821"/>
    </source>
</evidence>
<evidence type="ECO:0000313" key="3">
    <source>
        <dbReference type="WBParaSite" id="Pan_g13384.t1"/>
    </source>
</evidence>
<accession>A0A7E4UVL4</accession>
<reference evidence="2" key="1">
    <citation type="journal article" date="2013" name="Genetics">
        <title>The draft genome and transcriptome of Panagrellus redivivus are shaped by the harsh demands of a free-living lifestyle.</title>
        <authorList>
            <person name="Srinivasan J."/>
            <person name="Dillman A.R."/>
            <person name="Macchietto M.G."/>
            <person name="Heikkinen L."/>
            <person name="Lakso M."/>
            <person name="Fracchia K.M."/>
            <person name="Antoshechkin I."/>
            <person name="Mortazavi A."/>
            <person name="Wong G."/>
            <person name="Sternberg P.W."/>
        </authorList>
    </citation>
    <scope>NUCLEOTIDE SEQUENCE [LARGE SCALE GENOMIC DNA]</scope>
    <source>
        <strain evidence="2">MT8872</strain>
    </source>
</reference>
<dbReference type="PROSITE" id="PS50041">
    <property type="entry name" value="C_TYPE_LECTIN_2"/>
    <property type="match status" value="1"/>
</dbReference>
<evidence type="ECO:0000259" key="1">
    <source>
        <dbReference type="PROSITE" id="PS50041"/>
    </source>
</evidence>
<feature type="domain" description="C-type lectin" evidence="1">
    <location>
        <begin position="76"/>
        <end position="145"/>
    </location>
</feature>
<protein>
    <submittedName>
        <fullName evidence="3">C-type lectin domain-containing protein</fullName>
    </submittedName>
</protein>
<dbReference type="WBParaSite" id="Pan_g13384.t1">
    <property type="protein sequence ID" value="Pan_g13384.t1"/>
    <property type="gene ID" value="Pan_g13384"/>
</dbReference>
<name>A0A7E4UVL4_PANRE</name>
<dbReference type="InterPro" id="IPR016186">
    <property type="entry name" value="C-type_lectin-like/link_sf"/>
</dbReference>
<dbReference type="SUPFAM" id="SSF56436">
    <property type="entry name" value="C-type lectin-like"/>
    <property type="match status" value="1"/>
</dbReference>
<dbReference type="InterPro" id="IPR016187">
    <property type="entry name" value="CTDL_fold"/>
</dbReference>
<dbReference type="Proteomes" id="UP000492821">
    <property type="component" value="Unassembled WGS sequence"/>
</dbReference>